<keyword evidence="2" id="KW-0732">Signal</keyword>
<protein>
    <submittedName>
        <fullName evidence="4">Polysaccharide deacetylase family protein</fullName>
    </submittedName>
</protein>
<dbReference type="RefSeq" id="WP_262399931.1">
    <property type="nucleotide sequence ID" value="NZ_JACRTB010000011.1"/>
</dbReference>
<sequence>MMLNRTAILLLCTALAAGAVIPGCSACSRNLDGASSISYAQVGDPDDYVPDLPSSSLPDGWEESSAPEPESEPALDLPALAMSADFLAIGKLSNEPVKWGPGTIQDDLGRSTACTGLQDRFGKYNACFIGAENEKTIALTFDQGYENGYTAPILDTLKEKGVRAVFFLTGHYVRSQPELVQRMIDEGHILGNHSDSHKVYCRDLSIEDSAADAIWMQNYLRENFGYEMRLFRFPEGEFSEQSLALMQQMGYKSLFWSFAYNDWDPNNQPDPAAARARIEKFLHPGEIMLLHSVSATNAQILPEVIDLIREKGYTVGPHSDWAV</sequence>
<keyword evidence="5" id="KW-1185">Reference proteome</keyword>
<dbReference type="PROSITE" id="PS51677">
    <property type="entry name" value="NODB"/>
    <property type="match status" value="1"/>
</dbReference>
<dbReference type="SUPFAM" id="SSF88713">
    <property type="entry name" value="Glycoside hydrolase/deacetylase"/>
    <property type="match status" value="1"/>
</dbReference>
<feature type="signal peptide" evidence="2">
    <location>
        <begin position="1"/>
        <end position="19"/>
    </location>
</feature>
<accession>A0ABR7NJ09</accession>
<evidence type="ECO:0000313" key="4">
    <source>
        <dbReference type="EMBL" id="MBC8576399.1"/>
    </source>
</evidence>
<feature type="domain" description="NodB homology" evidence="3">
    <location>
        <begin position="135"/>
        <end position="316"/>
    </location>
</feature>
<dbReference type="Pfam" id="PF01522">
    <property type="entry name" value="Polysacc_deac_1"/>
    <property type="match status" value="1"/>
</dbReference>
<dbReference type="PANTHER" id="PTHR10587:SF78">
    <property type="entry name" value="PEPTIDOGLYCAN-N-ACETYLMURAMIC ACID DEACETYLASE PDAA"/>
    <property type="match status" value="1"/>
</dbReference>
<dbReference type="InterPro" id="IPR002509">
    <property type="entry name" value="NODB_dom"/>
</dbReference>
<evidence type="ECO:0000256" key="2">
    <source>
        <dbReference type="SAM" id="SignalP"/>
    </source>
</evidence>
<proteinExistence type="predicted"/>
<evidence type="ECO:0000259" key="3">
    <source>
        <dbReference type="PROSITE" id="PS51677"/>
    </source>
</evidence>
<evidence type="ECO:0000256" key="1">
    <source>
        <dbReference type="SAM" id="MobiDB-lite"/>
    </source>
</evidence>
<evidence type="ECO:0000313" key="5">
    <source>
        <dbReference type="Proteomes" id="UP000658131"/>
    </source>
</evidence>
<reference evidence="4 5" key="1">
    <citation type="submission" date="2020-08" db="EMBL/GenBank/DDBJ databases">
        <title>Genome public.</title>
        <authorList>
            <person name="Liu C."/>
            <person name="Sun Q."/>
        </authorList>
    </citation>
    <scope>NUCLEOTIDE SEQUENCE [LARGE SCALE GENOMIC DNA]</scope>
    <source>
        <strain evidence="4 5">BX1</strain>
    </source>
</reference>
<feature type="compositionally biased region" description="Low complexity" evidence="1">
    <location>
        <begin position="63"/>
        <end position="73"/>
    </location>
</feature>
<dbReference type="Proteomes" id="UP000658131">
    <property type="component" value="Unassembled WGS sequence"/>
</dbReference>
<organism evidence="4 5">
    <name type="scientific">Yanshouia hominis</name>
    <dbReference type="NCBI Taxonomy" id="2763673"/>
    <lineage>
        <taxon>Bacteria</taxon>
        <taxon>Bacillati</taxon>
        <taxon>Bacillota</taxon>
        <taxon>Clostridia</taxon>
        <taxon>Eubacteriales</taxon>
        <taxon>Oscillospiraceae</taxon>
        <taxon>Yanshouia</taxon>
    </lineage>
</organism>
<name>A0ABR7NJ09_9FIRM</name>
<dbReference type="InterPro" id="IPR050248">
    <property type="entry name" value="Polysacc_deacetylase_ArnD"/>
</dbReference>
<dbReference type="EMBL" id="JACRTB010000011">
    <property type="protein sequence ID" value="MBC8576399.1"/>
    <property type="molecule type" value="Genomic_DNA"/>
</dbReference>
<dbReference type="InterPro" id="IPR011330">
    <property type="entry name" value="Glyco_hydro/deAcase_b/a-brl"/>
</dbReference>
<dbReference type="PANTHER" id="PTHR10587">
    <property type="entry name" value="GLYCOSYL TRANSFERASE-RELATED"/>
    <property type="match status" value="1"/>
</dbReference>
<comment type="caution">
    <text evidence="4">The sequence shown here is derived from an EMBL/GenBank/DDBJ whole genome shotgun (WGS) entry which is preliminary data.</text>
</comment>
<feature type="region of interest" description="Disordered" evidence="1">
    <location>
        <begin position="48"/>
        <end position="73"/>
    </location>
</feature>
<dbReference type="Gene3D" id="3.20.20.370">
    <property type="entry name" value="Glycoside hydrolase/deacetylase"/>
    <property type="match status" value="1"/>
</dbReference>
<gene>
    <name evidence="4" type="ORF">H8717_08280</name>
</gene>
<feature type="chain" id="PRO_5046147117" evidence="2">
    <location>
        <begin position="20"/>
        <end position="323"/>
    </location>
</feature>